<reference evidence="1 2" key="1">
    <citation type="submission" date="2020-08" db="EMBL/GenBank/DDBJ databases">
        <title>Genome sequence of Rhodobacteraceae bacterium Lw-13e.</title>
        <authorList>
            <person name="Poehlein A."/>
            <person name="Wolter L."/>
            <person name="Daniel R."/>
            <person name="Brinkhoff T."/>
        </authorList>
    </citation>
    <scope>NUCLEOTIDE SEQUENCE [LARGE SCALE GENOMIC DNA]</scope>
    <source>
        <strain evidence="1 2">Lw-13e</strain>
    </source>
</reference>
<sequence>MAETPLPDWTEDLTACAGIVERADPDRFRQAMAAPLAVRHALFPLYAFNIEVARAPWVTQEPMIAEMRLQWWRDALDEIAREGRDGTAIRRHEVVTPLALSLPTHATPWLDALIDARRWDIWKEPFADEAHFRAYLDATSGHLLRAGALMLGDPLEESLASDAGFAIGLANWFAAIPELEASGRQPLPDGRPETVANLAREGLEAITRARTRRTQIASTQAALFFGLPESATLLTRAARNPAAVKSGTLAPTPLRARFDLTRAALLGRW</sequence>
<dbReference type="RefSeq" id="WP_231388626.1">
    <property type="nucleotide sequence ID" value="NZ_CP060436.1"/>
</dbReference>
<proteinExistence type="predicted"/>
<keyword evidence="2" id="KW-1185">Reference proteome</keyword>
<name>A0A418SBW8_9RHOB</name>
<organism evidence="1 2">
    <name type="scientific">Pseudooceanicola algae</name>
    <dbReference type="NCBI Taxonomy" id="1537215"/>
    <lineage>
        <taxon>Bacteria</taxon>
        <taxon>Pseudomonadati</taxon>
        <taxon>Pseudomonadota</taxon>
        <taxon>Alphaproteobacteria</taxon>
        <taxon>Rhodobacterales</taxon>
        <taxon>Paracoccaceae</taxon>
        <taxon>Pseudooceanicola</taxon>
    </lineage>
</organism>
<dbReference type="InterPro" id="IPR008949">
    <property type="entry name" value="Isoprenoid_synthase_dom_sf"/>
</dbReference>
<protein>
    <submittedName>
        <fullName evidence="1">Uncharacterized protein</fullName>
    </submittedName>
</protein>
<dbReference type="Pfam" id="PF00494">
    <property type="entry name" value="SQS_PSY"/>
    <property type="match status" value="1"/>
</dbReference>
<evidence type="ECO:0000313" key="1">
    <source>
        <dbReference type="EMBL" id="QPM89900.1"/>
    </source>
</evidence>
<dbReference type="Gene3D" id="1.10.600.10">
    <property type="entry name" value="Farnesyl Diphosphate Synthase"/>
    <property type="match status" value="1"/>
</dbReference>
<dbReference type="SUPFAM" id="SSF48576">
    <property type="entry name" value="Terpenoid synthases"/>
    <property type="match status" value="1"/>
</dbReference>
<dbReference type="KEGG" id="palw:PSAL_011290"/>
<dbReference type="InterPro" id="IPR002060">
    <property type="entry name" value="Squ/phyt_synthse"/>
</dbReference>
<gene>
    <name evidence="1" type="ORF">PSAL_011290</name>
</gene>
<evidence type="ECO:0000313" key="2">
    <source>
        <dbReference type="Proteomes" id="UP000283786"/>
    </source>
</evidence>
<accession>A0A418SBW8</accession>
<dbReference type="EMBL" id="CP060436">
    <property type="protein sequence ID" value="QPM89900.1"/>
    <property type="molecule type" value="Genomic_DNA"/>
</dbReference>
<dbReference type="AlphaFoldDB" id="A0A418SBW8"/>
<dbReference type="Proteomes" id="UP000283786">
    <property type="component" value="Chromosome"/>
</dbReference>